<feature type="non-terminal residue" evidence="2">
    <location>
        <position position="67"/>
    </location>
</feature>
<feature type="region of interest" description="Disordered" evidence="1">
    <location>
        <begin position="1"/>
        <end position="67"/>
    </location>
</feature>
<sequence>MFDVGDPEMPEGKRASPAHLALDPYGAGGAPMSEHVKPDRVKCQRTLPAELSSPSDAAISRLPISAR</sequence>
<dbReference type="AlphaFoldDB" id="A0A5N5E6R8"/>
<evidence type="ECO:0000256" key="1">
    <source>
        <dbReference type="SAM" id="MobiDB-lite"/>
    </source>
</evidence>
<protein>
    <submittedName>
        <fullName evidence="2">Uncharacterized protein</fullName>
    </submittedName>
</protein>
<name>A0A5N5E6R8_RHOER</name>
<accession>A0A5N5E6R8</accession>
<dbReference type="EMBL" id="MRBO01000244">
    <property type="protein sequence ID" value="KAB2586138.1"/>
    <property type="molecule type" value="Genomic_DNA"/>
</dbReference>
<organism evidence="2 3">
    <name type="scientific">Rhodococcus erythropolis</name>
    <name type="common">Arthrobacter picolinophilus</name>
    <dbReference type="NCBI Taxonomy" id="1833"/>
    <lineage>
        <taxon>Bacteria</taxon>
        <taxon>Bacillati</taxon>
        <taxon>Actinomycetota</taxon>
        <taxon>Actinomycetes</taxon>
        <taxon>Mycobacteriales</taxon>
        <taxon>Nocardiaceae</taxon>
        <taxon>Rhodococcus</taxon>
        <taxon>Rhodococcus erythropolis group</taxon>
    </lineage>
</organism>
<gene>
    <name evidence="2" type="ORF">BS297_06835</name>
</gene>
<comment type="caution">
    <text evidence="2">The sequence shown here is derived from an EMBL/GenBank/DDBJ whole genome shotgun (WGS) entry which is preliminary data.</text>
</comment>
<evidence type="ECO:0000313" key="3">
    <source>
        <dbReference type="Proteomes" id="UP000325576"/>
    </source>
</evidence>
<evidence type="ECO:0000313" key="2">
    <source>
        <dbReference type="EMBL" id="KAB2586138.1"/>
    </source>
</evidence>
<dbReference type="Proteomes" id="UP000325576">
    <property type="component" value="Unassembled WGS sequence"/>
</dbReference>
<reference evidence="2 3" key="1">
    <citation type="journal article" date="2017" name="Poromechanics V (2013)">
        <title>Genomic Characterization of the Arsenic-Tolerant Actinobacterium, &lt;i&gt;Rhodococcus erythropolis&lt;/i&gt; S43.</title>
        <authorList>
            <person name="Retamal-Morales G."/>
            <person name="Mehnert M."/>
            <person name="Schwabe R."/>
            <person name="Tischler D."/>
            <person name="Schloemann M."/>
            <person name="Levican G.J."/>
        </authorList>
    </citation>
    <scope>NUCLEOTIDE SEQUENCE [LARGE SCALE GENOMIC DNA]</scope>
    <source>
        <strain evidence="2 3">S43</strain>
    </source>
</reference>
<proteinExistence type="predicted"/>